<feature type="region of interest" description="Disordered" evidence="1">
    <location>
        <begin position="1"/>
        <end position="196"/>
    </location>
</feature>
<comment type="caution">
    <text evidence="2">The sequence shown here is derived from an EMBL/GenBank/DDBJ whole genome shotgun (WGS) entry which is preliminary data.</text>
</comment>
<dbReference type="AlphaFoldDB" id="A0A8T0M8Y6"/>
<feature type="compositionally biased region" description="Acidic residues" evidence="1">
    <location>
        <begin position="15"/>
        <end position="26"/>
    </location>
</feature>
<evidence type="ECO:0000313" key="4">
    <source>
        <dbReference type="Proteomes" id="UP000785171"/>
    </source>
</evidence>
<feature type="compositionally biased region" description="Acidic residues" evidence="1">
    <location>
        <begin position="163"/>
        <end position="180"/>
    </location>
</feature>
<evidence type="ECO:0000313" key="3">
    <source>
        <dbReference type="EMBL" id="KAG2533162.1"/>
    </source>
</evidence>
<feature type="compositionally biased region" description="Low complexity" evidence="1">
    <location>
        <begin position="51"/>
        <end position="71"/>
    </location>
</feature>
<gene>
    <name evidence="2" type="ORF">JM16_000521</name>
    <name evidence="3" type="ORF">JM18_000602</name>
</gene>
<organism evidence="2 4">
    <name type="scientific">Phytophthora kernoviae</name>
    <dbReference type="NCBI Taxonomy" id="325452"/>
    <lineage>
        <taxon>Eukaryota</taxon>
        <taxon>Sar</taxon>
        <taxon>Stramenopiles</taxon>
        <taxon>Oomycota</taxon>
        <taxon>Peronosporomycetes</taxon>
        <taxon>Peronosporales</taxon>
        <taxon>Peronosporaceae</taxon>
        <taxon>Phytophthora</taxon>
    </lineage>
</organism>
<evidence type="ECO:0000256" key="1">
    <source>
        <dbReference type="SAM" id="MobiDB-lite"/>
    </source>
</evidence>
<dbReference type="EMBL" id="JPWU03000005">
    <property type="protein sequence ID" value="KAG2533162.1"/>
    <property type="molecule type" value="Genomic_DNA"/>
</dbReference>
<dbReference type="EMBL" id="JPWV03000006">
    <property type="protein sequence ID" value="KAG2532179.1"/>
    <property type="molecule type" value="Genomic_DNA"/>
</dbReference>
<reference evidence="2" key="1">
    <citation type="journal article" date="2015" name="Genom Data">
        <title>Genome sequences of six Phytophthora species associated with forests in New Zealand.</title>
        <authorList>
            <person name="Studholme D.J."/>
            <person name="McDougal R.L."/>
            <person name="Sambles C."/>
            <person name="Hansen E."/>
            <person name="Hardy G."/>
            <person name="Grant M."/>
            <person name="Ganley R.J."/>
            <person name="Williams N.M."/>
        </authorList>
    </citation>
    <scope>NUCLEOTIDE SEQUENCE</scope>
    <source>
        <strain evidence="2">NZFS 2646</strain>
        <strain evidence="3">NZFS 3630</strain>
    </source>
</reference>
<proteinExistence type="predicted"/>
<accession>A0A8T0M8Y6</accession>
<feature type="compositionally biased region" description="Acidic residues" evidence="1">
    <location>
        <begin position="92"/>
        <end position="102"/>
    </location>
</feature>
<dbReference type="Proteomes" id="UP000785171">
    <property type="component" value="Unassembled WGS sequence"/>
</dbReference>
<sequence>MDVNINVDSSVVIDLTEEDDEEEDEPMGQNNQKATISDEISTVEATMTTQVEEAVGGPGGESSAAAAAPAPVTEPRPQTKPTEPTSEAMPDLGEEVESDVDEAWPSVPSPVSSRAKRTKEEKGTTLEGARNTLQHSQNEQEDKRRVQDGTNDNEREGRISLEDSNEEMDVDVDVDVDEELPNQAPTPGKNTSTSPDLSSAYRIVELENLEDGEIYEEGAGTSSSCCSANEATQDIDTRGYEGHGFFVFIITIFSGLRSTQTFRAFQPRN</sequence>
<dbReference type="Proteomes" id="UP000792063">
    <property type="component" value="Unassembled WGS sequence"/>
</dbReference>
<feature type="compositionally biased region" description="Polar residues" evidence="1">
    <location>
        <begin position="183"/>
        <end position="196"/>
    </location>
</feature>
<feature type="compositionally biased region" description="Polar residues" evidence="1">
    <location>
        <begin position="28"/>
        <end position="50"/>
    </location>
</feature>
<feature type="compositionally biased region" description="Basic and acidic residues" evidence="1">
    <location>
        <begin position="138"/>
        <end position="161"/>
    </location>
</feature>
<reference evidence="2" key="2">
    <citation type="submission" date="2020-06" db="EMBL/GenBank/DDBJ databases">
        <authorList>
            <person name="Studholme D.J."/>
        </authorList>
    </citation>
    <scope>NUCLEOTIDE SEQUENCE</scope>
    <source>
        <strain evidence="2">NZFS 2646</strain>
        <strain evidence="3">NZFS 3630</strain>
    </source>
</reference>
<name>A0A8T0M8Y6_9STRA</name>
<protein>
    <submittedName>
        <fullName evidence="2">Uncharacterized protein</fullName>
    </submittedName>
</protein>
<evidence type="ECO:0000313" key="2">
    <source>
        <dbReference type="EMBL" id="KAG2532179.1"/>
    </source>
</evidence>